<evidence type="ECO:0000313" key="8">
    <source>
        <dbReference type="EMBL" id="KOX67280.1"/>
    </source>
</evidence>
<proteinExistence type="inferred from homology"/>
<dbReference type="STRING" id="166423.A0A0M8ZMF3"/>
<dbReference type="InterPro" id="IPR023573">
    <property type="entry name" value="Ribosomal_eL20_dom"/>
</dbReference>
<evidence type="ECO:0000256" key="1">
    <source>
        <dbReference type="ARBA" id="ARBA00009362"/>
    </source>
</evidence>
<dbReference type="Gene3D" id="3.10.20.10">
    <property type="match status" value="1"/>
</dbReference>
<dbReference type="GO" id="GO:0006412">
    <property type="term" value="P:translation"/>
    <property type="evidence" value="ECO:0007669"/>
    <property type="project" value="InterPro"/>
</dbReference>
<evidence type="ECO:0000259" key="7">
    <source>
        <dbReference type="Pfam" id="PF01775"/>
    </source>
</evidence>
<dbReference type="Proteomes" id="UP000053105">
    <property type="component" value="Unassembled WGS sequence"/>
</dbReference>
<feature type="transmembrane region" description="Helical" evidence="6">
    <location>
        <begin position="133"/>
        <end position="155"/>
    </location>
</feature>
<keyword evidence="9" id="KW-1185">Reference proteome</keyword>
<evidence type="ECO:0000256" key="5">
    <source>
        <dbReference type="ARBA" id="ARBA00035392"/>
    </source>
</evidence>
<dbReference type="EMBL" id="KQ437963">
    <property type="protein sequence ID" value="KOX67280.1"/>
    <property type="molecule type" value="Genomic_DNA"/>
</dbReference>
<feature type="domain" description="Large ribosomal subunit protein eL20" evidence="7">
    <location>
        <begin position="30"/>
        <end position="72"/>
    </location>
</feature>
<keyword evidence="6" id="KW-0812">Transmembrane</keyword>
<evidence type="ECO:0000313" key="9">
    <source>
        <dbReference type="Proteomes" id="UP000053105"/>
    </source>
</evidence>
<evidence type="ECO:0000256" key="4">
    <source>
        <dbReference type="ARBA" id="ARBA00035220"/>
    </source>
</evidence>
<keyword evidence="3" id="KW-0687">Ribonucleoprotein</keyword>
<dbReference type="GO" id="GO:0005840">
    <property type="term" value="C:ribosome"/>
    <property type="evidence" value="ECO:0007669"/>
    <property type="project" value="UniProtKB-KW"/>
</dbReference>
<reference evidence="8 9" key="1">
    <citation type="submission" date="2015-07" db="EMBL/GenBank/DDBJ databases">
        <title>The genome of Melipona quadrifasciata.</title>
        <authorList>
            <person name="Pan H."/>
            <person name="Kapheim K."/>
        </authorList>
    </citation>
    <scope>NUCLEOTIDE SEQUENCE [LARGE SCALE GENOMIC DNA]</scope>
    <source>
        <strain evidence="8">0111107301</strain>
        <tissue evidence="8">Whole body</tissue>
    </source>
</reference>
<dbReference type="PANTHER" id="PTHR10052">
    <property type="entry name" value="60S RIBOSOMAL PROTEIN L18A"/>
    <property type="match status" value="1"/>
</dbReference>
<dbReference type="InterPro" id="IPR021138">
    <property type="entry name" value="Ribosomal_eL20_eukaryotes"/>
</dbReference>
<keyword evidence="6" id="KW-0472">Membrane</keyword>
<dbReference type="Pfam" id="PF01775">
    <property type="entry name" value="Ribosomal_L18A"/>
    <property type="match status" value="1"/>
</dbReference>
<evidence type="ECO:0000256" key="6">
    <source>
        <dbReference type="SAM" id="Phobius"/>
    </source>
</evidence>
<name>A0A0M8ZMF3_9HYME</name>
<keyword evidence="6" id="KW-1133">Transmembrane helix</keyword>
<feature type="non-terminal residue" evidence="8">
    <location>
        <position position="1"/>
    </location>
</feature>
<gene>
    <name evidence="8" type="ORF">WN51_00020</name>
</gene>
<organism evidence="8 9">
    <name type="scientific">Melipona quadrifasciata</name>
    <dbReference type="NCBI Taxonomy" id="166423"/>
    <lineage>
        <taxon>Eukaryota</taxon>
        <taxon>Metazoa</taxon>
        <taxon>Ecdysozoa</taxon>
        <taxon>Arthropoda</taxon>
        <taxon>Hexapoda</taxon>
        <taxon>Insecta</taxon>
        <taxon>Pterygota</taxon>
        <taxon>Neoptera</taxon>
        <taxon>Endopterygota</taxon>
        <taxon>Hymenoptera</taxon>
        <taxon>Apocrita</taxon>
        <taxon>Aculeata</taxon>
        <taxon>Apoidea</taxon>
        <taxon>Anthophila</taxon>
        <taxon>Apidae</taxon>
        <taxon>Melipona</taxon>
    </lineage>
</organism>
<feature type="transmembrane region" description="Helical" evidence="6">
    <location>
        <begin position="94"/>
        <end position="113"/>
    </location>
</feature>
<evidence type="ECO:0000256" key="3">
    <source>
        <dbReference type="ARBA" id="ARBA00023274"/>
    </source>
</evidence>
<protein>
    <recommendedName>
        <fullName evidence="4">Large ribosomal subunit protein eL20</fullName>
    </recommendedName>
    <alternativeName>
        <fullName evidence="5">60S ribosomal protein L18a</fullName>
    </alternativeName>
</protein>
<sequence length="171" mass="20348">KSTGEIVSLKQIPEESPVKIKYFDIQLRYDSRSGIHNMYREYRDSGAVTQCYRDMRACHRARAHSIQIIKVEVVKAANCKRPQVKQFRDSKIRFPFPNVFIIGIVCHFSMLKSHAPIFFEYFGLNDLYISMKYIFLNKTTFIVMYLFNPFVMYFLHSQYFLNLLQLISLFK</sequence>
<dbReference type="AlphaFoldDB" id="A0A0M8ZMF3"/>
<keyword evidence="2 8" id="KW-0689">Ribosomal protein</keyword>
<evidence type="ECO:0000256" key="2">
    <source>
        <dbReference type="ARBA" id="ARBA00022980"/>
    </source>
</evidence>
<accession>A0A0M8ZMF3</accession>
<dbReference type="GO" id="GO:0003735">
    <property type="term" value="F:structural constituent of ribosome"/>
    <property type="evidence" value="ECO:0007669"/>
    <property type="project" value="InterPro"/>
</dbReference>
<comment type="similarity">
    <text evidence="1">Belongs to the eukaryotic ribosomal protein eL20 family.</text>
</comment>
<dbReference type="SUPFAM" id="SSF160374">
    <property type="entry name" value="RplX-like"/>
    <property type="match status" value="1"/>
</dbReference>
<dbReference type="OrthoDB" id="1294322at2759"/>
<dbReference type="FunFam" id="3.10.20.10:FF:000001">
    <property type="entry name" value="60S ribosomal protein L18a"/>
    <property type="match status" value="1"/>
</dbReference>
<dbReference type="GO" id="GO:1990904">
    <property type="term" value="C:ribonucleoprotein complex"/>
    <property type="evidence" value="ECO:0007669"/>
    <property type="project" value="UniProtKB-KW"/>
</dbReference>